<dbReference type="NCBIfam" id="TIGR03718">
    <property type="entry name" value="R_switched_Alx"/>
    <property type="match status" value="1"/>
</dbReference>
<dbReference type="EMBL" id="LN854557">
    <property type="protein sequence ID" value="CRL43870.1"/>
    <property type="molecule type" value="Genomic_DNA"/>
</dbReference>
<sequence length="321" mass="36351">MHTVGNTLLWGSFAVVVIIMLAVDLMMQGRAGDKPPSMKQAALWSLLWVALALVFNVLFWAYLLHTESRVVAYSQALAFLTGYLLEKTLAADNVFVWLMLFSYFAVPLSLQRRLLTWGILGAIGLRAVMVFAGSWLISEFQWWLYVFGAFLLFTGVKMALPGHDEQDIGKRPLVRWLYYHLRVTNELHGERFFIRRKGLLFATPLLLALIMVEFSDVIFSLDSIPAIFAVTTDPFIVLTSNLFAILGLRAMYFLLANVAERFSLLKYGLAVILVFIGIKMLIVDFIHIPVAVSLAMVAVTLTVTLLLNAWVNRRQSRIRQE</sequence>
<keyword evidence="5 6" id="KW-0472">Membrane</keyword>
<dbReference type="BioCyc" id="SGLO343509:SGP1_RS02145-MONOMER"/>
<dbReference type="HOGENOM" id="CLU_045644_1_2_6"/>
<dbReference type="EMBL" id="AP008232">
    <property type="protein sequence ID" value="BAE73510.1"/>
    <property type="molecule type" value="Genomic_DNA"/>
</dbReference>
<dbReference type="Proteomes" id="UP000001932">
    <property type="component" value="Chromosome"/>
</dbReference>
<proteinExistence type="inferred from homology"/>
<feature type="transmembrane region" description="Helical" evidence="6">
    <location>
        <begin position="41"/>
        <end position="63"/>
    </location>
</feature>
<evidence type="ECO:0000256" key="3">
    <source>
        <dbReference type="ARBA" id="ARBA00022692"/>
    </source>
</evidence>
<dbReference type="eggNOG" id="COG0861">
    <property type="taxonomic scope" value="Bacteria"/>
</dbReference>
<feature type="transmembrane region" description="Helical" evidence="6">
    <location>
        <begin position="6"/>
        <end position="29"/>
    </location>
</feature>
<evidence type="ECO:0000256" key="5">
    <source>
        <dbReference type="ARBA" id="ARBA00023136"/>
    </source>
</evidence>
<evidence type="ECO:0000256" key="6">
    <source>
        <dbReference type="SAM" id="Phobius"/>
    </source>
</evidence>
<name>Q2NWG5_SODGM</name>
<gene>
    <name evidence="8" type="primary">alx</name>
    <name evidence="7" type="ordered locus">SG0235</name>
    <name evidence="8" type="ORF">SGGMMB4_00571</name>
</gene>
<keyword evidence="9" id="KW-1185">Reference proteome</keyword>
<evidence type="ECO:0000313" key="9">
    <source>
        <dbReference type="Proteomes" id="UP000001932"/>
    </source>
</evidence>
<organism evidence="7 9">
    <name type="scientific">Sodalis glossinidius (strain morsitans)</name>
    <dbReference type="NCBI Taxonomy" id="343509"/>
    <lineage>
        <taxon>Bacteria</taxon>
        <taxon>Pseudomonadati</taxon>
        <taxon>Pseudomonadota</taxon>
        <taxon>Gammaproteobacteria</taxon>
        <taxon>Enterobacterales</taxon>
        <taxon>Bruguierivoracaceae</taxon>
        <taxon>Sodalis</taxon>
    </lineage>
</organism>
<feature type="transmembrane region" description="Helical" evidence="6">
    <location>
        <begin position="142"/>
        <end position="160"/>
    </location>
</feature>
<dbReference type="OrthoDB" id="9783692at2"/>
<dbReference type="KEGG" id="sgl:SG0235"/>
<evidence type="ECO:0000313" key="7">
    <source>
        <dbReference type="EMBL" id="BAE73510.1"/>
    </source>
</evidence>
<dbReference type="InterPro" id="IPR022369">
    <property type="entry name" value="Integral_membrane_TerC_rswitch"/>
</dbReference>
<comment type="subcellular location">
    <subcellularLocation>
        <location evidence="1">Membrane</location>
        <topology evidence="1">Multi-pass membrane protein</topology>
    </subcellularLocation>
</comment>
<feature type="transmembrane region" description="Helical" evidence="6">
    <location>
        <begin position="227"/>
        <end position="252"/>
    </location>
</feature>
<accession>Q2NWG5</accession>
<feature type="transmembrane region" description="Helical" evidence="6">
    <location>
        <begin position="117"/>
        <end position="136"/>
    </location>
</feature>
<dbReference type="PANTHER" id="PTHR30238:SF0">
    <property type="entry name" value="THYLAKOID MEMBRANE PROTEIN TERC, CHLOROPLASTIC"/>
    <property type="match status" value="1"/>
</dbReference>
<dbReference type="Pfam" id="PF03741">
    <property type="entry name" value="TerC"/>
    <property type="match status" value="1"/>
</dbReference>
<dbReference type="Proteomes" id="UP000245838">
    <property type="component" value="Chromosome sggmmb4_Chromosome"/>
</dbReference>
<dbReference type="InterPro" id="IPR005496">
    <property type="entry name" value="Integral_membrane_TerC"/>
</dbReference>
<evidence type="ECO:0000256" key="1">
    <source>
        <dbReference type="ARBA" id="ARBA00004141"/>
    </source>
</evidence>
<protein>
    <submittedName>
        <fullName evidence="8">Inner membrane protein alx</fullName>
    </submittedName>
    <submittedName>
        <fullName evidence="7">Transport protein</fullName>
    </submittedName>
</protein>
<dbReference type="GO" id="GO:0016020">
    <property type="term" value="C:membrane"/>
    <property type="evidence" value="ECO:0007669"/>
    <property type="project" value="UniProtKB-SubCell"/>
</dbReference>
<comment type="similarity">
    <text evidence="2">Belongs to the TerC family.</text>
</comment>
<dbReference type="AlphaFoldDB" id="Q2NWG5"/>
<evidence type="ECO:0000256" key="2">
    <source>
        <dbReference type="ARBA" id="ARBA00007511"/>
    </source>
</evidence>
<feature type="transmembrane region" description="Helical" evidence="6">
    <location>
        <begin position="94"/>
        <end position="110"/>
    </location>
</feature>
<keyword evidence="4 6" id="KW-1133">Transmembrane helix</keyword>
<keyword evidence="3 6" id="KW-0812">Transmembrane</keyword>
<feature type="transmembrane region" description="Helical" evidence="6">
    <location>
        <begin position="199"/>
        <end position="221"/>
    </location>
</feature>
<reference evidence="8 10" key="2">
    <citation type="submission" date="2015-05" db="EMBL/GenBank/DDBJ databases">
        <authorList>
            <person name="Goodhead I."/>
        </authorList>
    </citation>
    <scope>NUCLEOTIDE SEQUENCE [LARGE SCALE GENOMIC DNA]</scope>
    <source>
        <strain evidence="8">B4</strain>
        <strain evidence="10">morsitans</strain>
    </source>
</reference>
<feature type="transmembrane region" description="Helical" evidence="6">
    <location>
        <begin position="264"/>
        <end position="282"/>
    </location>
</feature>
<dbReference type="PANTHER" id="PTHR30238">
    <property type="entry name" value="MEMBRANE BOUND PREDICTED REDOX MODULATOR"/>
    <property type="match status" value="1"/>
</dbReference>
<evidence type="ECO:0000313" key="8">
    <source>
        <dbReference type="EMBL" id="CRL43870.1"/>
    </source>
</evidence>
<reference evidence="7 9" key="1">
    <citation type="journal article" date="2006" name="Genome Res.">
        <title>Massive genome erosion and functional adaptations provide insights into the symbiotic lifestyle of Sodalis glossinidius in the tsetse host.</title>
        <authorList>
            <person name="Toh H."/>
            <person name="Weiss B.L."/>
            <person name="Perkin S.A.H."/>
            <person name="Yamashita A."/>
            <person name="Oshima K."/>
            <person name="Hattori M."/>
            <person name="Aksoy S."/>
        </authorList>
    </citation>
    <scope>NUCLEOTIDE SEQUENCE [LARGE SCALE GENOMIC DNA]</scope>
    <source>
        <strain evidence="9">morsitans</strain>
        <strain evidence="7">Morsitans</strain>
    </source>
</reference>
<evidence type="ECO:0000256" key="4">
    <source>
        <dbReference type="ARBA" id="ARBA00022989"/>
    </source>
</evidence>
<dbReference type="RefSeq" id="WP_011410099.1">
    <property type="nucleotide sequence ID" value="NC_007712.1"/>
</dbReference>
<feature type="transmembrane region" description="Helical" evidence="6">
    <location>
        <begin position="288"/>
        <end position="311"/>
    </location>
</feature>
<evidence type="ECO:0000313" key="10">
    <source>
        <dbReference type="Proteomes" id="UP000245838"/>
    </source>
</evidence>